<dbReference type="SUPFAM" id="SSF48056">
    <property type="entry name" value="Di-copper centre-containing domain"/>
    <property type="match status" value="1"/>
</dbReference>
<comment type="catalytic activity">
    <reaction evidence="20">
        <text>2 5,6-dihydroxyindole-2-carboxylate + O2 = 2 indole-5,6-quinone-2-carboxylate + 2 H2O</text>
        <dbReference type="Rhea" id="RHEA:68388"/>
        <dbReference type="ChEBI" id="CHEBI:15377"/>
        <dbReference type="ChEBI" id="CHEBI:15379"/>
        <dbReference type="ChEBI" id="CHEBI:16875"/>
        <dbReference type="ChEBI" id="CHEBI:177869"/>
    </reaction>
    <physiologicalReaction direction="left-to-right" evidence="20">
        <dbReference type="Rhea" id="RHEA:68389"/>
    </physiologicalReaction>
</comment>
<evidence type="ECO:0000256" key="17">
    <source>
        <dbReference type="ARBA" id="ARBA00037907"/>
    </source>
</evidence>
<evidence type="ECO:0000256" key="22">
    <source>
        <dbReference type="SAM" id="SignalP"/>
    </source>
</evidence>
<comment type="similarity">
    <text evidence="4">Belongs to the tyrosinase family.</text>
</comment>
<keyword evidence="16" id="KW-0325">Glycoprotein</keyword>
<proteinExistence type="inferred from homology"/>
<dbReference type="GO" id="GO:0004497">
    <property type="term" value="F:monooxygenase activity"/>
    <property type="evidence" value="ECO:0007669"/>
    <property type="project" value="UniProtKB-KW"/>
</dbReference>
<reference evidence="25" key="1">
    <citation type="submission" date="2025-08" db="UniProtKB">
        <authorList>
            <consortium name="Ensembl"/>
        </authorList>
    </citation>
    <scope>IDENTIFICATION</scope>
</reference>
<evidence type="ECO:0000256" key="7">
    <source>
        <dbReference type="ARBA" id="ARBA00022729"/>
    </source>
</evidence>
<comment type="pathway">
    <text evidence="17">Pigment biosynthesis; melanin biosynthesis.</text>
</comment>
<keyword evidence="5 21" id="KW-0812">Transmembrane</keyword>
<keyword evidence="9 21" id="KW-1133">Transmembrane helix</keyword>
<dbReference type="Gene3D" id="1.10.1280.10">
    <property type="entry name" value="Di-copper center containing domain from catechol oxidase"/>
    <property type="match status" value="1"/>
</dbReference>
<comment type="cofactor">
    <cofactor evidence="1">
        <name>Zn(2+)</name>
        <dbReference type="ChEBI" id="CHEBI:29105"/>
    </cofactor>
</comment>
<keyword evidence="12" id="KW-0503">Monooxygenase</keyword>
<feature type="domain" description="Tyrosinase copper-binding" evidence="24">
    <location>
        <begin position="364"/>
        <end position="375"/>
    </location>
</feature>
<feature type="domain" description="Tyrosinase copper-binding" evidence="23">
    <location>
        <begin position="205"/>
        <end position="222"/>
    </location>
</feature>
<keyword evidence="6" id="KW-0479">Metal-binding</keyword>
<evidence type="ECO:0000256" key="16">
    <source>
        <dbReference type="ARBA" id="ARBA00023180"/>
    </source>
</evidence>
<dbReference type="PROSITE" id="PS00497">
    <property type="entry name" value="TYROSINASE_1"/>
    <property type="match status" value="1"/>
</dbReference>
<dbReference type="InterPro" id="IPR008922">
    <property type="entry name" value="Di-copper_centre_dom_sf"/>
</dbReference>
<evidence type="ECO:0000313" key="25">
    <source>
        <dbReference type="Ensembl" id="ENSCCRP00015022279.1"/>
    </source>
</evidence>
<evidence type="ECO:0000313" key="26">
    <source>
        <dbReference type="Proteomes" id="UP000694700"/>
    </source>
</evidence>
<evidence type="ECO:0000256" key="13">
    <source>
        <dbReference type="ARBA" id="ARBA00023101"/>
    </source>
</evidence>
<keyword evidence="13" id="KW-0470">Melanin biosynthesis</keyword>
<comment type="cofactor">
    <cofactor evidence="2">
        <name>Cu(2+)</name>
        <dbReference type="ChEBI" id="CHEBI:29036"/>
    </cofactor>
</comment>
<dbReference type="InterPro" id="IPR050316">
    <property type="entry name" value="Tyrosinase/Hemocyanin"/>
</dbReference>
<keyword evidence="15" id="KW-1015">Disulfide bond</keyword>
<dbReference type="Ensembl" id="ENSCCRT00015023104.1">
    <property type="protein sequence ID" value="ENSCCRP00015022279.1"/>
    <property type="gene ID" value="ENSCCRG00015009633.1"/>
</dbReference>
<dbReference type="GO" id="GO:0030318">
    <property type="term" value="P:melanocyte differentiation"/>
    <property type="evidence" value="ECO:0007669"/>
    <property type="project" value="TreeGrafter"/>
</dbReference>
<keyword evidence="10" id="KW-0560">Oxidoreductase</keyword>
<dbReference type="GO" id="GO:0032438">
    <property type="term" value="P:melanosome organization"/>
    <property type="evidence" value="ECO:0007669"/>
    <property type="project" value="TreeGrafter"/>
</dbReference>
<dbReference type="Pfam" id="PF00264">
    <property type="entry name" value="Tyrosinase"/>
    <property type="match status" value="1"/>
</dbReference>
<evidence type="ECO:0000256" key="8">
    <source>
        <dbReference type="ARBA" id="ARBA00022833"/>
    </source>
</evidence>
<comment type="subcellular location">
    <subcellularLocation>
        <location evidence="3">Melanosome membrane</location>
        <topology evidence="3">Single-pass type I membrane protein</topology>
    </subcellularLocation>
</comment>
<dbReference type="InterPro" id="IPR002227">
    <property type="entry name" value="Tyrosinase_Cu-bd"/>
</dbReference>
<evidence type="ECO:0000256" key="6">
    <source>
        <dbReference type="ARBA" id="ARBA00022723"/>
    </source>
</evidence>
<evidence type="ECO:0000256" key="2">
    <source>
        <dbReference type="ARBA" id="ARBA00001973"/>
    </source>
</evidence>
<sequence>MWKSVCLVLMCVVLTHAQFPRQCVTPEGLRSGTCCPSPTGLPNDECGSSTGRGQCVSITADRRPHGPQYPHDGRDDRERWPLRFFNRTCQCNGNFSGFNCGRCRHGLTGPNCDQRVTVVRRNVMQMSADEKRAFVNALDQAKRTVHPDLVISTRRYQEIFGPDGASVQFENITIYNYFVWTHYFSVSKTYMGPGQQSFGGVDFSHEGPGFVTWHRYHLLQLERDMQDMLEDPSFALPYWNFAIGGSECDICTDDLLGARSSFDTNGISSNSVFSQWRVICESVEEYETLGTICNSKETSTPNNHLHKDFAAFRRTEETFNWCSCVSLGYSAPQGNYDPVVRSLHNLAHLFLNGTGGQTHLSPNDPIFVLLHTFTDAIFDEWLQRHTAGTVVYPEENAPIGHNREFNMVPFWPPVRNAEMFVTAPDNLGYTYEVQWPTRAYTVSEIITIAIVAVVLVVAVVGGVIGCAVRARSYRSAEGLEPLLGEQFRRYSEEQRHASQSVV</sequence>
<dbReference type="PRINTS" id="PR00092">
    <property type="entry name" value="TYROSINASE"/>
</dbReference>
<name>A0A8C1TFZ0_CYPCA</name>
<dbReference type="GO" id="GO:0042438">
    <property type="term" value="P:melanin biosynthetic process"/>
    <property type="evidence" value="ECO:0007669"/>
    <property type="project" value="UniProtKB-KW"/>
</dbReference>
<keyword evidence="8" id="KW-0862">Zinc</keyword>
<evidence type="ECO:0000256" key="1">
    <source>
        <dbReference type="ARBA" id="ARBA00001947"/>
    </source>
</evidence>
<dbReference type="AlphaFoldDB" id="A0A8C1TFZ0"/>
<feature type="chain" id="PRO_5034327464" description="5,6-dihydroxyindole-2-carboxylic acid oxidase" evidence="22">
    <location>
        <begin position="18"/>
        <end position="502"/>
    </location>
</feature>
<dbReference type="Proteomes" id="UP000694700">
    <property type="component" value="Unplaced"/>
</dbReference>
<dbReference type="PROSITE" id="PS00498">
    <property type="entry name" value="TYROSINASE_2"/>
    <property type="match status" value="1"/>
</dbReference>
<dbReference type="PANTHER" id="PTHR11474">
    <property type="entry name" value="TYROSINASE FAMILY MEMBER"/>
    <property type="match status" value="1"/>
</dbReference>
<evidence type="ECO:0000256" key="20">
    <source>
        <dbReference type="ARBA" id="ARBA00047408"/>
    </source>
</evidence>
<evidence type="ECO:0000256" key="14">
    <source>
        <dbReference type="ARBA" id="ARBA00023136"/>
    </source>
</evidence>
<evidence type="ECO:0000256" key="21">
    <source>
        <dbReference type="SAM" id="Phobius"/>
    </source>
</evidence>
<keyword evidence="11" id="KW-0186">Copper</keyword>
<evidence type="ECO:0000256" key="5">
    <source>
        <dbReference type="ARBA" id="ARBA00022692"/>
    </source>
</evidence>
<keyword evidence="7 22" id="KW-0732">Signal</keyword>
<feature type="signal peptide" evidence="22">
    <location>
        <begin position="1"/>
        <end position="17"/>
    </location>
</feature>
<feature type="transmembrane region" description="Helical" evidence="21">
    <location>
        <begin position="445"/>
        <end position="468"/>
    </location>
</feature>
<evidence type="ECO:0000259" key="23">
    <source>
        <dbReference type="PROSITE" id="PS00497"/>
    </source>
</evidence>
<evidence type="ECO:0000256" key="4">
    <source>
        <dbReference type="ARBA" id="ARBA00009928"/>
    </source>
</evidence>
<evidence type="ECO:0000256" key="12">
    <source>
        <dbReference type="ARBA" id="ARBA00023033"/>
    </source>
</evidence>
<keyword evidence="14 21" id="KW-0472">Membrane</keyword>
<accession>A0A8C1TFZ0</accession>
<evidence type="ECO:0000259" key="24">
    <source>
        <dbReference type="PROSITE" id="PS00498"/>
    </source>
</evidence>
<evidence type="ECO:0000256" key="10">
    <source>
        <dbReference type="ARBA" id="ARBA00023002"/>
    </source>
</evidence>
<dbReference type="GO" id="GO:0046872">
    <property type="term" value="F:metal ion binding"/>
    <property type="evidence" value="ECO:0007669"/>
    <property type="project" value="UniProtKB-KW"/>
</dbReference>
<evidence type="ECO:0000256" key="15">
    <source>
        <dbReference type="ARBA" id="ARBA00023157"/>
    </source>
</evidence>
<protein>
    <recommendedName>
        <fullName evidence="18">5,6-dihydroxyindole-2-carboxylic acid oxidase</fullName>
    </recommendedName>
    <alternativeName>
        <fullName evidence="19">Tyrosinase-related protein 1</fullName>
    </alternativeName>
</protein>
<evidence type="ECO:0000256" key="11">
    <source>
        <dbReference type="ARBA" id="ARBA00023008"/>
    </source>
</evidence>
<evidence type="ECO:0000256" key="18">
    <source>
        <dbReference type="ARBA" id="ARBA00040647"/>
    </source>
</evidence>
<organism evidence="25 26">
    <name type="scientific">Cyprinus carpio</name>
    <name type="common">Common carp</name>
    <dbReference type="NCBI Taxonomy" id="7962"/>
    <lineage>
        <taxon>Eukaryota</taxon>
        <taxon>Metazoa</taxon>
        <taxon>Chordata</taxon>
        <taxon>Craniata</taxon>
        <taxon>Vertebrata</taxon>
        <taxon>Euteleostomi</taxon>
        <taxon>Actinopterygii</taxon>
        <taxon>Neopterygii</taxon>
        <taxon>Teleostei</taxon>
        <taxon>Ostariophysi</taxon>
        <taxon>Cypriniformes</taxon>
        <taxon>Cyprinidae</taxon>
        <taxon>Cyprininae</taxon>
        <taxon>Cyprinus</taxon>
    </lineage>
</organism>
<evidence type="ECO:0000256" key="3">
    <source>
        <dbReference type="ARBA" id="ARBA00004573"/>
    </source>
</evidence>
<dbReference type="GO" id="GO:0033162">
    <property type="term" value="C:melanosome membrane"/>
    <property type="evidence" value="ECO:0007669"/>
    <property type="project" value="UniProtKB-SubCell"/>
</dbReference>
<evidence type="ECO:0000256" key="9">
    <source>
        <dbReference type="ARBA" id="ARBA00022989"/>
    </source>
</evidence>
<dbReference type="PANTHER" id="PTHR11474:SF3">
    <property type="entry name" value="5,6-DIHYDROXYINDOLE-2-CARBOXYLIC ACID OXIDASE"/>
    <property type="match status" value="1"/>
</dbReference>
<evidence type="ECO:0000256" key="19">
    <source>
        <dbReference type="ARBA" id="ARBA00041445"/>
    </source>
</evidence>